<accession>A0A481YVY7</accession>
<sequence length="116" mass="13517">MEESDNSKDEILDKTPTMLPPEPTVNILQLTKWLTAATREDFLLKPNDLKMMYLLMLWEYLSKHHDTKSAVISADKELALIPNDKTIAIPQVELVKMVQLVFHPSYYSNFFKIFNM</sequence>
<organism evidence="2">
    <name type="scientific">Marseillevirus LCMAC201</name>
    <dbReference type="NCBI Taxonomy" id="2506605"/>
    <lineage>
        <taxon>Viruses</taxon>
        <taxon>Varidnaviria</taxon>
        <taxon>Bamfordvirae</taxon>
        <taxon>Nucleocytoviricota</taxon>
        <taxon>Megaviricetes</taxon>
        <taxon>Pimascovirales</taxon>
        <taxon>Pimascovirales incertae sedis</taxon>
        <taxon>Marseilleviridae</taxon>
    </lineage>
</organism>
<proteinExistence type="predicted"/>
<reference evidence="2" key="1">
    <citation type="journal article" date="2019" name="MBio">
        <title>Virus Genomes from Deep Sea Sediments Expand the Ocean Megavirome and Support Independent Origins of Viral Gigantism.</title>
        <authorList>
            <person name="Backstrom D."/>
            <person name="Yutin N."/>
            <person name="Jorgensen S.L."/>
            <person name="Dharamshi J."/>
            <person name="Homa F."/>
            <person name="Zaremba-Niedwiedzka K."/>
            <person name="Spang A."/>
            <person name="Wolf Y.I."/>
            <person name="Koonin E.V."/>
            <person name="Ettema T.J."/>
        </authorList>
    </citation>
    <scope>NUCLEOTIDE SEQUENCE</scope>
</reference>
<protein>
    <submittedName>
        <fullName evidence="2">Uncharacterized protein</fullName>
    </submittedName>
</protein>
<feature type="region of interest" description="Disordered" evidence="1">
    <location>
        <begin position="1"/>
        <end position="20"/>
    </location>
</feature>
<gene>
    <name evidence="2" type="ORF">LCMAC201_02680</name>
</gene>
<evidence type="ECO:0000313" key="2">
    <source>
        <dbReference type="EMBL" id="QBK87358.1"/>
    </source>
</evidence>
<name>A0A481YVY7_9VIRU</name>
<evidence type="ECO:0000256" key="1">
    <source>
        <dbReference type="SAM" id="MobiDB-lite"/>
    </source>
</evidence>
<feature type="compositionally biased region" description="Basic and acidic residues" evidence="1">
    <location>
        <begin position="1"/>
        <end position="13"/>
    </location>
</feature>
<dbReference type="EMBL" id="MK500349">
    <property type="protein sequence ID" value="QBK87358.1"/>
    <property type="molecule type" value="Genomic_DNA"/>
</dbReference>